<dbReference type="Gene3D" id="2.60.120.650">
    <property type="entry name" value="Cupin"/>
    <property type="match status" value="1"/>
</dbReference>
<dbReference type="InterPro" id="IPR003347">
    <property type="entry name" value="JmjC_dom"/>
</dbReference>
<keyword evidence="3" id="KW-0479">Metal-binding</keyword>
<evidence type="ECO:0000313" key="8">
    <source>
        <dbReference type="EMBL" id="KAG0482803.1"/>
    </source>
</evidence>
<dbReference type="InterPro" id="IPR001810">
    <property type="entry name" value="F-box_dom"/>
</dbReference>
<gene>
    <name evidence="8" type="ORF">HPP92_010887</name>
</gene>
<dbReference type="SMART" id="SM00558">
    <property type="entry name" value="JmjC"/>
    <property type="match status" value="1"/>
</dbReference>
<proteinExistence type="inferred from homology"/>
<dbReference type="SUPFAM" id="SSF81383">
    <property type="entry name" value="F-box domain"/>
    <property type="match status" value="1"/>
</dbReference>
<dbReference type="Pfam" id="PF13621">
    <property type="entry name" value="Cupin_8"/>
    <property type="match status" value="1"/>
</dbReference>
<keyword evidence="6" id="KW-0539">Nucleus</keyword>
<evidence type="ECO:0000256" key="5">
    <source>
        <dbReference type="ARBA" id="ARBA00023004"/>
    </source>
</evidence>
<evidence type="ECO:0000313" key="9">
    <source>
        <dbReference type="Proteomes" id="UP000639772"/>
    </source>
</evidence>
<evidence type="ECO:0000256" key="6">
    <source>
        <dbReference type="ARBA" id="ARBA00023242"/>
    </source>
</evidence>
<evidence type="ECO:0000256" key="2">
    <source>
        <dbReference type="ARBA" id="ARBA00006801"/>
    </source>
</evidence>
<organism evidence="8 9">
    <name type="scientific">Vanilla planifolia</name>
    <name type="common">Vanilla</name>
    <dbReference type="NCBI Taxonomy" id="51239"/>
    <lineage>
        <taxon>Eukaryota</taxon>
        <taxon>Viridiplantae</taxon>
        <taxon>Streptophyta</taxon>
        <taxon>Embryophyta</taxon>
        <taxon>Tracheophyta</taxon>
        <taxon>Spermatophyta</taxon>
        <taxon>Magnoliopsida</taxon>
        <taxon>Liliopsida</taxon>
        <taxon>Asparagales</taxon>
        <taxon>Orchidaceae</taxon>
        <taxon>Vanilloideae</taxon>
        <taxon>Vanilleae</taxon>
        <taxon>Vanilla</taxon>
    </lineage>
</organism>
<dbReference type="GO" id="GO:0016491">
    <property type="term" value="F:oxidoreductase activity"/>
    <property type="evidence" value="ECO:0007669"/>
    <property type="project" value="UniProtKB-KW"/>
</dbReference>
<feature type="domain" description="JmjC" evidence="7">
    <location>
        <begin position="217"/>
        <end position="380"/>
    </location>
</feature>
<dbReference type="OrthoDB" id="424465at2759"/>
<evidence type="ECO:0000259" key="7">
    <source>
        <dbReference type="PROSITE" id="PS51184"/>
    </source>
</evidence>
<name>A0A835R391_VANPL</name>
<dbReference type="GO" id="GO:0046872">
    <property type="term" value="F:metal ion binding"/>
    <property type="evidence" value="ECO:0007669"/>
    <property type="project" value="UniProtKB-KW"/>
</dbReference>
<comment type="similarity">
    <text evidence="2">Belongs to the JARID1 histone demethylase family.</text>
</comment>
<dbReference type="Proteomes" id="UP000639772">
    <property type="component" value="Unassembled WGS sequence"/>
</dbReference>
<protein>
    <recommendedName>
        <fullName evidence="7">JmjC domain-containing protein</fullName>
    </recommendedName>
</protein>
<keyword evidence="5" id="KW-0408">Iron</keyword>
<dbReference type="Pfam" id="PF12937">
    <property type="entry name" value="F-box-like"/>
    <property type="match status" value="1"/>
</dbReference>
<dbReference type="PANTHER" id="PTHR12480:SF35">
    <property type="entry name" value="TRANSCRIPTION FACTOR JUMONJI, JMJC DOMAIN-CONTAINING PROTEIN"/>
    <property type="match status" value="1"/>
</dbReference>
<dbReference type="Gene3D" id="1.20.1280.50">
    <property type="match status" value="1"/>
</dbReference>
<evidence type="ECO:0000256" key="3">
    <source>
        <dbReference type="ARBA" id="ARBA00022723"/>
    </source>
</evidence>
<keyword evidence="4" id="KW-0560">Oxidoreductase</keyword>
<dbReference type="PROSITE" id="PS51184">
    <property type="entry name" value="JMJC"/>
    <property type="match status" value="1"/>
</dbReference>
<reference evidence="8 9" key="1">
    <citation type="journal article" date="2020" name="Nat. Food">
        <title>A phased Vanilla planifolia genome enables genetic improvement of flavour and production.</title>
        <authorList>
            <person name="Hasing T."/>
            <person name="Tang H."/>
            <person name="Brym M."/>
            <person name="Khazi F."/>
            <person name="Huang T."/>
            <person name="Chambers A.H."/>
        </authorList>
    </citation>
    <scope>NUCLEOTIDE SEQUENCE [LARGE SCALE GENOMIC DNA]</scope>
    <source>
        <tissue evidence="8">Leaf</tissue>
    </source>
</reference>
<sequence>MEQLPLPRDRRQGALGVLNVLSDELICAVLELLSPSDLGRLSCVSSVLYIFCNEEPLWMNLCLRLGGQVEYMGSWKRTILYREKLCTKLEELQREPLHFDGFSSLFLYRRWYRCFATLNGFSLDKGDMERINNAKLEELNCTIDEMKPVLLTEVAKAWPARSRWTMDQFLSNYGDVAFRISQRSSKKITMKFKDYISYMKSQHDEDPLYVFDDKFGENAPALLQDYSVPHLFEEDFFDVLDYDQRPPFRWLIIGPERSGASWHVDPGLTSAWNTLLCGRKRWALYPPGRVPVGVTVHVSEDDGDVNIESPSSLQWWLDIYPLLADHDKPLECTQLPGETIFVPSGWWHCVLNLETTIAVTQNFANASNFEFICLDMAPGHAHKGVSRAGLLAIRDVAHDHAKNNSKFETTLSHCPDMNKTHQEKRLKVSESVKEQHGNRYSWNSISALSDAHKQYNQDFSYDIDFLSAFLDKETDHYNSTFCVSNIIGERELRAWLHKLWVTKPAIRQLIWKGACLALNVEKWATCLLKICAHHNLPSPLSHEKFPVGTGSNPVFLVSGYVVKIFVEGGRGYSMHSLGTELEFKTILDKVKSPLMDHVPEIVASGFVVGDHSDFKIFAWDGREVPDMIANTIPMIGGNVSHGFPFGVWSKKKFQLENLGVNSFIRIWPYIVSRRCRGDILANVRDQLSENEAFHLASFLGEQLRHLHLLPLPNIQVNENHIDMGRTMQSDEVGCNNWSANAALMETGCKDFDTLQGWKLVMATLDRRKANVKKILAQWGDPIPAFLMDKVEEYLPHDVSVLFDVKKGDDGSYIYTRSPTWIHSDIMDDNIHMKQCCPSESADTHLGMNAIFEEKLWKWCPFTFWISVICDPLADLIPIHLDVFRGETRLLNRLLESYKLPLFTNSSKDDGEENAKNFAKPSYKAITAFEFVARVLVFELVIFAVKNSDWL</sequence>
<accession>A0A835R391</accession>
<dbReference type="InterPro" id="IPR036047">
    <property type="entry name" value="F-box-like_dom_sf"/>
</dbReference>
<dbReference type="GO" id="GO:0005737">
    <property type="term" value="C:cytoplasm"/>
    <property type="evidence" value="ECO:0007669"/>
    <property type="project" value="TreeGrafter"/>
</dbReference>
<dbReference type="EMBL" id="JADCNM010000005">
    <property type="protein sequence ID" value="KAG0482803.1"/>
    <property type="molecule type" value="Genomic_DNA"/>
</dbReference>
<dbReference type="InterPro" id="IPR050910">
    <property type="entry name" value="JMJD6_ArgDemeth/LysHydrox"/>
</dbReference>
<dbReference type="InterPro" id="IPR041667">
    <property type="entry name" value="Cupin_8"/>
</dbReference>
<dbReference type="PANTHER" id="PTHR12480">
    <property type="entry name" value="ARGININE DEMETHYLASE AND LYSYL-HYDROXYLASE JMJD"/>
    <property type="match status" value="1"/>
</dbReference>
<comment type="caution">
    <text evidence="8">The sequence shown here is derived from an EMBL/GenBank/DDBJ whole genome shotgun (WGS) entry which is preliminary data.</text>
</comment>
<comment type="subcellular location">
    <subcellularLocation>
        <location evidence="1">Nucleus</location>
    </subcellularLocation>
</comment>
<evidence type="ECO:0000256" key="4">
    <source>
        <dbReference type="ARBA" id="ARBA00023002"/>
    </source>
</evidence>
<evidence type="ECO:0000256" key="1">
    <source>
        <dbReference type="ARBA" id="ARBA00004123"/>
    </source>
</evidence>
<dbReference type="FunFam" id="2.60.120.650:FF:000045">
    <property type="entry name" value="F-box protein At1g78280"/>
    <property type="match status" value="1"/>
</dbReference>
<dbReference type="AlphaFoldDB" id="A0A835R391"/>
<dbReference type="SUPFAM" id="SSF51197">
    <property type="entry name" value="Clavaminate synthase-like"/>
    <property type="match status" value="1"/>
</dbReference>
<dbReference type="GO" id="GO:0005634">
    <property type="term" value="C:nucleus"/>
    <property type="evidence" value="ECO:0007669"/>
    <property type="project" value="UniProtKB-SubCell"/>
</dbReference>